<feature type="non-terminal residue" evidence="1">
    <location>
        <position position="57"/>
    </location>
</feature>
<accession>A0A815YAE6</accession>
<dbReference type="Proteomes" id="UP000663889">
    <property type="component" value="Unassembled WGS sequence"/>
</dbReference>
<protein>
    <submittedName>
        <fullName evidence="1">Uncharacterized protein</fullName>
    </submittedName>
</protein>
<gene>
    <name evidence="1" type="ORF">SEV965_LOCUS39426</name>
</gene>
<evidence type="ECO:0000313" key="2">
    <source>
        <dbReference type="Proteomes" id="UP000663889"/>
    </source>
</evidence>
<dbReference type="AlphaFoldDB" id="A0A815YAE6"/>
<reference evidence="1" key="1">
    <citation type="submission" date="2021-02" db="EMBL/GenBank/DDBJ databases">
        <authorList>
            <person name="Nowell W R."/>
        </authorList>
    </citation>
    <scope>NUCLEOTIDE SEQUENCE</scope>
</reference>
<name>A0A815YAE6_9BILA</name>
<comment type="caution">
    <text evidence="1">The sequence shown here is derived from an EMBL/GenBank/DDBJ whole genome shotgun (WGS) entry which is preliminary data.</text>
</comment>
<organism evidence="1 2">
    <name type="scientific">Rotaria sordida</name>
    <dbReference type="NCBI Taxonomy" id="392033"/>
    <lineage>
        <taxon>Eukaryota</taxon>
        <taxon>Metazoa</taxon>
        <taxon>Spiralia</taxon>
        <taxon>Gnathifera</taxon>
        <taxon>Rotifera</taxon>
        <taxon>Eurotatoria</taxon>
        <taxon>Bdelloidea</taxon>
        <taxon>Philodinida</taxon>
        <taxon>Philodinidae</taxon>
        <taxon>Rotaria</taxon>
    </lineage>
</organism>
<sequence>MFHRNRSSRLLHEICEKLDKERIDELDRHFNIISTSGFTMKEILDEDLTLIKYPDNV</sequence>
<proteinExistence type="predicted"/>
<evidence type="ECO:0000313" key="1">
    <source>
        <dbReference type="EMBL" id="CAF1567317.1"/>
    </source>
</evidence>
<dbReference type="EMBL" id="CAJNOU010014018">
    <property type="protein sequence ID" value="CAF1567317.1"/>
    <property type="molecule type" value="Genomic_DNA"/>
</dbReference>